<protein>
    <recommendedName>
        <fullName evidence="3">VCBS repeat-containing protein</fullName>
    </recommendedName>
</protein>
<dbReference type="Proteomes" id="UP001154322">
    <property type="component" value="Unassembled WGS sequence"/>
</dbReference>
<dbReference type="InterPro" id="IPR028994">
    <property type="entry name" value="Integrin_alpha_N"/>
</dbReference>
<evidence type="ECO:0000313" key="2">
    <source>
        <dbReference type="Proteomes" id="UP001154322"/>
    </source>
</evidence>
<sequence>MRWIRSVSLLLFACVLLSGCEWLQDPKSLMSPPRLPEDKAKIMTIISSQMPKGAEMLRPANAEDASRIRLADLNNDGRADTAIVFYETPDKDVRLHGLVFHSDGETWNKVVEFDGVGVSLDRVELVDLTHDNRLDLVVGYGGSDKDLNKGLVVYTFTQDGIVKIFEQPYSQFVIDDLNGDGKNQLYIVNNRREMPPVLTMYDFKDGKMAKQNELTLDKDVNTYTNMISGYISKNQKGIVLDAMAGANYGVTDIIKLTQDNQLVSVLPEEMAIKPYNISSGDMNGDGIIEIAIPERPPGWDIYASYDVPYFTGYYQWDEKNGLKLVEKQYRDYQDRFQLKLPTSWYGRVTIDTKSKKDEYIRFMDMHTNETLAEIKFFNPELWETYKEKWTYLSSYGDTIIGVFSKEPLMLNRGTPKIPEINRESNE</sequence>
<dbReference type="EMBL" id="CALYLO010000005">
    <property type="protein sequence ID" value="CAH8246778.1"/>
    <property type="molecule type" value="Genomic_DNA"/>
</dbReference>
<keyword evidence="2" id="KW-1185">Reference proteome</keyword>
<dbReference type="RefSeq" id="WP_261945116.1">
    <property type="nucleotide sequence ID" value="NZ_AP031286.1"/>
</dbReference>
<name>A0ABM9G4X8_9BACL</name>
<proteinExistence type="predicted"/>
<evidence type="ECO:0008006" key="3">
    <source>
        <dbReference type="Google" id="ProtNLM"/>
    </source>
</evidence>
<accession>A0ABM9G4X8</accession>
<gene>
    <name evidence="1" type="ORF">WJ0W_004011</name>
</gene>
<dbReference type="PROSITE" id="PS51257">
    <property type="entry name" value="PROKAR_LIPOPROTEIN"/>
    <property type="match status" value="1"/>
</dbReference>
<dbReference type="SUPFAM" id="SSF69318">
    <property type="entry name" value="Integrin alpha N-terminal domain"/>
    <property type="match status" value="1"/>
</dbReference>
<evidence type="ECO:0000313" key="1">
    <source>
        <dbReference type="EMBL" id="CAH8246778.1"/>
    </source>
</evidence>
<comment type="caution">
    <text evidence="1">The sequence shown here is derived from an EMBL/GenBank/DDBJ whole genome shotgun (WGS) entry which is preliminary data.</text>
</comment>
<organism evidence="1 2">
    <name type="scientific">Paenibacillus melissococcoides</name>
    <dbReference type="NCBI Taxonomy" id="2912268"/>
    <lineage>
        <taxon>Bacteria</taxon>
        <taxon>Bacillati</taxon>
        <taxon>Bacillota</taxon>
        <taxon>Bacilli</taxon>
        <taxon>Bacillales</taxon>
        <taxon>Paenibacillaceae</taxon>
        <taxon>Paenibacillus</taxon>
    </lineage>
</organism>
<reference evidence="1" key="1">
    <citation type="submission" date="2022-06" db="EMBL/GenBank/DDBJ databases">
        <authorList>
            <person name="Dietemann V."/>
            <person name="Ory F."/>
            <person name="Dainat B."/>
            <person name="Oberhansli S."/>
        </authorList>
    </citation>
    <scope>NUCLEOTIDE SEQUENCE</scope>
    <source>
        <strain evidence="1">Ena-SAMPLE-TAB-26-04-2022-14:26:32:270-5432</strain>
    </source>
</reference>